<dbReference type="KEGG" id="goe:100901223"/>
<name>A0AAJ7PAH1_9ACAR</name>
<dbReference type="GO" id="GO:0005524">
    <property type="term" value="F:ATP binding"/>
    <property type="evidence" value="ECO:0007669"/>
    <property type="project" value="InterPro"/>
</dbReference>
<sequence>MIFHHCSDLRRIMSAQVASNGRTPRVRSCRKRSYIGDDDSSPEIRDSTSKKSKPPTAKTPLKKTAKTSNATNPVETPLGRKNGLKTPKKVDTKRTRKSVEEEHSVLVVEDSPIVVTNGHQSSARTEEVVTGIDDCTFEQKDTWPLKYSPSIFGNFVGNRSAVERVERWLTEWKVATKKSALRDSGSSASDSLQGEASSSALFIKGPPGVGKTSLVYYLAKRSGFTVLEVNSSSERPGKRVLADLQEATQSQHVKGTKVAEGGINSFFKPTLTPCANPQTPVAQSGSSKNRKKLKNAVTVKEKRGTLKSFFNSVTPKSGIEEVPTQSIAVEEPAVEEKISRSSIKAFFAAEKKSSAKCASESPEILTTYRQSSAANAADGSIKCSSSTIILFDDVDVIFDDDGDEGFWMALETVLKSSKIPCILTATRGYEGVVKRCKSLQNALLVELHRPSPSHVASLISNICAVENRDLTDYNVEFMCQYLASDVRRSLIQMEFETVSSGLLQTVYPANKTIGGLVTSGSTEDALEIHIAFKKVGFNALYASLEDCLPFEFDDVMLDTSNGATLPDKTLKRPTEFVSATVKDFARIFDEFSTNDLFLGCLKRMGEECLPSYERAKRWMKQHPVDNQETSQRVVEDLLELSSVVLLGKTSVSLNRISERFAALDVNEQSEHRLCRVANSLGFRDIHKQLKKVRMSENCLDDVLQHFPIRHSTGLTYLDYLKAMCCAENEKREKSRRGNRLSHYLSNIGVYFSPEQLTRISAFWS</sequence>
<evidence type="ECO:0000259" key="2">
    <source>
        <dbReference type="Pfam" id="PF00004"/>
    </source>
</evidence>
<reference evidence="4" key="1">
    <citation type="submission" date="2025-08" db="UniProtKB">
        <authorList>
            <consortium name="RefSeq"/>
        </authorList>
    </citation>
    <scope>IDENTIFICATION</scope>
</reference>
<evidence type="ECO:0000313" key="4">
    <source>
        <dbReference type="RefSeq" id="XP_018496544.1"/>
    </source>
</evidence>
<dbReference type="AlphaFoldDB" id="A0AAJ7PAH1"/>
<feature type="compositionally biased region" description="Basic and acidic residues" evidence="1">
    <location>
        <begin position="88"/>
        <end position="103"/>
    </location>
</feature>
<dbReference type="InterPro" id="IPR003959">
    <property type="entry name" value="ATPase_AAA_core"/>
</dbReference>
<dbReference type="GO" id="GO:0003677">
    <property type="term" value="F:DNA binding"/>
    <property type="evidence" value="ECO:0007669"/>
    <property type="project" value="TreeGrafter"/>
</dbReference>
<dbReference type="PANTHER" id="PTHR23389">
    <property type="entry name" value="CHROMOSOME TRANSMISSION FIDELITY FACTOR 18"/>
    <property type="match status" value="1"/>
</dbReference>
<dbReference type="SUPFAM" id="SSF52540">
    <property type="entry name" value="P-loop containing nucleoside triphosphate hydrolases"/>
    <property type="match status" value="1"/>
</dbReference>
<dbReference type="InterPro" id="IPR027417">
    <property type="entry name" value="P-loop_NTPase"/>
</dbReference>
<evidence type="ECO:0000256" key="1">
    <source>
        <dbReference type="SAM" id="MobiDB-lite"/>
    </source>
</evidence>
<dbReference type="Proteomes" id="UP000694867">
    <property type="component" value="Unplaced"/>
</dbReference>
<dbReference type="RefSeq" id="XP_018496544.1">
    <property type="nucleotide sequence ID" value="XM_018641028.2"/>
</dbReference>
<dbReference type="CDD" id="cd00009">
    <property type="entry name" value="AAA"/>
    <property type="match status" value="1"/>
</dbReference>
<keyword evidence="3" id="KW-1185">Reference proteome</keyword>
<dbReference type="Gene3D" id="3.40.50.300">
    <property type="entry name" value="P-loop containing nucleotide triphosphate hydrolases"/>
    <property type="match status" value="1"/>
</dbReference>
<dbReference type="CTD" id="39770"/>
<accession>A0AAJ7PAH1</accession>
<gene>
    <name evidence="4" type="primary">LOC100901223</name>
</gene>
<feature type="domain" description="ATPase AAA-type core" evidence="2">
    <location>
        <begin position="203"/>
        <end position="237"/>
    </location>
</feature>
<dbReference type="PANTHER" id="PTHR23389:SF21">
    <property type="entry name" value="ATPASE FAMILY AAA DOMAIN-CONTAINING PROTEIN 5"/>
    <property type="match status" value="1"/>
</dbReference>
<evidence type="ECO:0000313" key="3">
    <source>
        <dbReference type="Proteomes" id="UP000694867"/>
    </source>
</evidence>
<protein>
    <submittedName>
        <fullName evidence="4">Uncharacterized protein LOC100901223</fullName>
    </submittedName>
</protein>
<dbReference type="GO" id="GO:0061860">
    <property type="term" value="F:DNA clamp unloader activity"/>
    <property type="evidence" value="ECO:0007669"/>
    <property type="project" value="TreeGrafter"/>
</dbReference>
<dbReference type="GeneID" id="100901223"/>
<dbReference type="Pfam" id="PF00004">
    <property type="entry name" value="AAA"/>
    <property type="match status" value="1"/>
</dbReference>
<organism evidence="3 4">
    <name type="scientific">Galendromus occidentalis</name>
    <name type="common">western predatory mite</name>
    <dbReference type="NCBI Taxonomy" id="34638"/>
    <lineage>
        <taxon>Eukaryota</taxon>
        <taxon>Metazoa</taxon>
        <taxon>Ecdysozoa</taxon>
        <taxon>Arthropoda</taxon>
        <taxon>Chelicerata</taxon>
        <taxon>Arachnida</taxon>
        <taxon>Acari</taxon>
        <taxon>Parasitiformes</taxon>
        <taxon>Mesostigmata</taxon>
        <taxon>Gamasina</taxon>
        <taxon>Phytoseioidea</taxon>
        <taxon>Phytoseiidae</taxon>
        <taxon>Typhlodrominae</taxon>
        <taxon>Galendromus</taxon>
    </lineage>
</organism>
<dbReference type="GO" id="GO:0005634">
    <property type="term" value="C:nucleus"/>
    <property type="evidence" value="ECO:0007669"/>
    <property type="project" value="TreeGrafter"/>
</dbReference>
<feature type="region of interest" description="Disordered" evidence="1">
    <location>
        <begin position="18"/>
        <end position="103"/>
    </location>
</feature>
<dbReference type="GO" id="GO:0016887">
    <property type="term" value="F:ATP hydrolysis activity"/>
    <property type="evidence" value="ECO:0007669"/>
    <property type="project" value="InterPro"/>
</dbReference>
<proteinExistence type="predicted"/>
<feature type="compositionally biased region" description="Basic residues" evidence="1">
    <location>
        <begin position="24"/>
        <end position="33"/>
    </location>
</feature>